<feature type="compositionally biased region" description="Acidic residues" evidence="12">
    <location>
        <begin position="289"/>
        <end position="300"/>
    </location>
</feature>
<comment type="subcellular location">
    <subcellularLocation>
        <location evidence="1">Nucleus</location>
        <location evidence="1">Nuclear pore complex</location>
    </subcellularLocation>
</comment>
<evidence type="ECO:0000313" key="14">
    <source>
        <dbReference type="Proteomes" id="UP000267821"/>
    </source>
</evidence>
<keyword evidence="8" id="KW-0811">Translocation</keyword>
<dbReference type="InterPro" id="IPR036322">
    <property type="entry name" value="WD40_repeat_dom_sf"/>
</dbReference>
<dbReference type="GO" id="GO:0015031">
    <property type="term" value="P:protein transport"/>
    <property type="evidence" value="ECO:0007669"/>
    <property type="project" value="UniProtKB-KW"/>
</dbReference>
<evidence type="ECO:0000256" key="9">
    <source>
        <dbReference type="ARBA" id="ARBA00023132"/>
    </source>
</evidence>
<keyword evidence="3" id="KW-0813">Transport</keyword>
<dbReference type="FunCoup" id="A0A3N4LLE6">
    <property type="interactions" value="1157"/>
</dbReference>
<dbReference type="AlphaFoldDB" id="A0A3N4LLE6"/>
<protein>
    <submittedName>
        <fullName evidence="13">WD40 repeat-like protein</fullName>
    </submittedName>
</protein>
<reference evidence="13 14" key="1">
    <citation type="journal article" date="2018" name="Nat. Ecol. Evol.">
        <title>Pezizomycetes genomes reveal the molecular basis of ectomycorrhizal truffle lifestyle.</title>
        <authorList>
            <person name="Murat C."/>
            <person name="Payen T."/>
            <person name="Noel B."/>
            <person name="Kuo A."/>
            <person name="Morin E."/>
            <person name="Chen J."/>
            <person name="Kohler A."/>
            <person name="Krizsan K."/>
            <person name="Balestrini R."/>
            <person name="Da Silva C."/>
            <person name="Montanini B."/>
            <person name="Hainaut M."/>
            <person name="Levati E."/>
            <person name="Barry K.W."/>
            <person name="Belfiori B."/>
            <person name="Cichocki N."/>
            <person name="Clum A."/>
            <person name="Dockter R.B."/>
            <person name="Fauchery L."/>
            <person name="Guy J."/>
            <person name="Iotti M."/>
            <person name="Le Tacon F."/>
            <person name="Lindquist E.A."/>
            <person name="Lipzen A."/>
            <person name="Malagnac F."/>
            <person name="Mello A."/>
            <person name="Molinier V."/>
            <person name="Miyauchi S."/>
            <person name="Poulain J."/>
            <person name="Riccioni C."/>
            <person name="Rubini A."/>
            <person name="Sitrit Y."/>
            <person name="Splivallo R."/>
            <person name="Traeger S."/>
            <person name="Wang M."/>
            <person name="Zifcakova L."/>
            <person name="Wipf D."/>
            <person name="Zambonelli A."/>
            <person name="Paolocci F."/>
            <person name="Nowrousian M."/>
            <person name="Ottonello S."/>
            <person name="Baldrian P."/>
            <person name="Spatafora J.W."/>
            <person name="Henrissat B."/>
            <person name="Nagy L.G."/>
            <person name="Aury J.M."/>
            <person name="Wincker P."/>
            <person name="Grigoriev I.V."/>
            <person name="Bonfante P."/>
            <person name="Martin F.M."/>
        </authorList>
    </citation>
    <scope>NUCLEOTIDE SEQUENCE [LARGE SCALE GENOMIC DNA]</scope>
    <source>
        <strain evidence="13 14">ATCC MYA-4762</strain>
    </source>
</reference>
<feature type="repeat" description="WD" evidence="11">
    <location>
        <begin position="314"/>
        <end position="346"/>
    </location>
</feature>
<dbReference type="OrthoDB" id="5566198at2759"/>
<dbReference type="PANTHER" id="PTHR11024:SF3">
    <property type="entry name" value="NUCLEOPORIN SEH1"/>
    <property type="match status" value="1"/>
</dbReference>
<dbReference type="GO" id="GO:0034198">
    <property type="term" value="P:cellular response to amino acid starvation"/>
    <property type="evidence" value="ECO:0007669"/>
    <property type="project" value="TreeGrafter"/>
</dbReference>
<dbReference type="InterPro" id="IPR020472">
    <property type="entry name" value="WD40_PAC1"/>
</dbReference>
<dbReference type="EMBL" id="ML121544">
    <property type="protein sequence ID" value="RPB23753.1"/>
    <property type="molecule type" value="Genomic_DNA"/>
</dbReference>
<keyword evidence="4 11" id="KW-0853">WD repeat</keyword>
<evidence type="ECO:0000256" key="2">
    <source>
        <dbReference type="ARBA" id="ARBA00010102"/>
    </source>
</evidence>
<keyword evidence="10" id="KW-0539">Nucleus</keyword>
<feature type="repeat" description="WD" evidence="11">
    <location>
        <begin position="15"/>
        <end position="49"/>
    </location>
</feature>
<sequence length="365" mass="41345">MPSQPGKPSHYIPFTTGHDDLIHDVCYDFYGKRIVTCSSDQRLKIFDLNDEGEWIQSESWKAHDGSISKVIWGHPEHGHIIASCSNDRTVRIWEEQEFEPKSSARRWKKQYTITLDVAIYDISFAPVHRGLKLASISNSGYVYIHEAPEPQDPTIWMSQEQIQILRSQPPRETEQSFVVEYCPSRWGGEQLAVGAMDTVRIYRQQSNGKYKPMEELKCHKNLVRGIAWAPTMGRSYHLIATACKDGHVRIFKLTEAKSHSFSSGRSRGALNTGGGSGRTLDEPLTPGGMDEDEEDNEDFEGSGNEYNVEMIADFDDHRKDVWRVKWNATGTILISGGDDGKIRLWKATLNGEFRCMSAVSSRKGE</sequence>
<comment type="similarity">
    <text evidence="2">Belongs to the WD repeat SEC13 family.</text>
</comment>
<evidence type="ECO:0000256" key="11">
    <source>
        <dbReference type="PROSITE-ProRule" id="PRU00221"/>
    </source>
</evidence>
<evidence type="ECO:0000256" key="3">
    <source>
        <dbReference type="ARBA" id="ARBA00022448"/>
    </source>
</evidence>
<dbReference type="STRING" id="1051890.A0A3N4LLE6"/>
<dbReference type="InterPro" id="IPR037363">
    <property type="entry name" value="Sec13/Seh1_fam"/>
</dbReference>
<keyword evidence="5" id="KW-0677">Repeat</keyword>
<dbReference type="GO" id="GO:0005198">
    <property type="term" value="F:structural molecule activity"/>
    <property type="evidence" value="ECO:0007669"/>
    <property type="project" value="InterPro"/>
</dbReference>
<dbReference type="GO" id="GO:0051028">
    <property type="term" value="P:mRNA transport"/>
    <property type="evidence" value="ECO:0007669"/>
    <property type="project" value="UniProtKB-KW"/>
</dbReference>
<dbReference type="Gene3D" id="2.130.10.10">
    <property type="entry name" value="YVTN repeat-like/Quinoprotein amine dehydrogenase"/>
    <property type="match status" value="1"/>
</dbReference>
<feature type="region of interest" description="Disordered" evidence="12">
    <location>
        <begin position="261"/>
        <end position="301"/>
    </location>
</feature>
<accession>A0A3N4LLE6</accession>
<dbReference type="Proteomes" id="UP000267821">
    <property type="component" value="Unassembled WGS sequence"/>
</dbReference>
<dbReference type="GO" id="GO:0031080">
    <property type="term" value="C:nuclear pore outer ring"/>
    <property type="evidence" value="ECO:0007669"/>
    <property type="project" value="TreeGrafter"/>
</dbReference>
<dbReference type="InParanoid" id="A0A3N4LLE6"/>
<dbReference type="GO" id="GO:0035859">
    <property type="term" value="C:Seh1-associated complex"/>
    <property type="evidence" value="ECO:0007669"/>
    <property type="project" value="TreeGrafter"/>
</dbReference>
<proteinExistence type="inferred from homology"/>
<keyword evidence="6" id="KW-0509">mRNA transport</keyword>
<evidence type="ECO:0000256" key="12">
    <source>
        <dbReference type="SAM" id="MobiDB-lite"/>
    </source>
</evidence>
<dbReference type="PROSITE" id="PS50294">
    <property type="entry name" value="WD_REPEATS_REGION"/>
    <property type="match status" value="1"/>
</dbReference>
<keyword evidence="14" id="KW-1185">Reference proteome</keyword>
<evidence type="ECO:0000313" key="13">
    <source>
        <dbReference type="EMBL" id="RPB23753.1"/>
    </source>
</evidence>
<dbReference type="PRINTS" id="PR00320">
    <property type="entry name" value="GPROTEINBRPT"/>
</dbReference>
<evidence type="ECO:0000256" key="1">
    <source>
        <dbReference type="ARBA" id="ARBA00004567"/>
    </source>
</evidence>
<evidence type="ECO:0000256" key="10">
    <source>
        <dbReference type="ARBA" id="ARBA00023242"/>
    </source>
</evidence>
<evidence type="ECO:0000256" key="7">
    <source>
        <dbReference type="ARBA" id="ARBA00022927"/>
    </source>
</evidence>
<dbReference type="SMART" id="SM00320">
    <property type="entry name" value="WD40"/>
    <property type="match status" value="5"/>
</dbReference>
<evidence type="ECO:0000256" key="5">
    <source>
        <dbReference type="ARBA" id="ARBA00022737"/>
    </source>
</evidence>
<evidence type="ECO:0000256" key="8">
    <source>
        <dbReference type="ARBA" id="ARBA00023010"/>
    </source>
</evidence>
<dbReference type="Pfam" id="PF00400">
    <property type="entry name" value="WD40"/>
    <property type="match status" value="4"/>
</dbReference>
<feature type="repeat" description="WD" evidence="11">
    <location>
        <begin position="60"/>
        <end position="94"/>
    </location>
</feature>
<dbReference type="PROSITE" id="PS50082">
    <property type="entry name" value="WD_REPEATS_2"/>
    <property type="match status" value="3"/>
</dbReference>
<organism evidence="13 14">
    <name type="scientific">Terfezia boudieri ATCC MYA-4762</name>
    <dbReference type="NCBI Taxonomy" id="1051890"/>
    <lineage>
        <taxon>Eukaryota</taxon>
        <taxon>Fungi</taxon>
        <taxon>Dikarya</taxon>
        <taxon>Ascomycota</taxon>
        <taxon>Pezizomycotina</taxon>
        <taxon>Pezizomycetes</taxon>
        <taxon>Pezizales</taxon>
        <taxon>Pezizaceae</taxon>
        <taxon>Terfezia</taxon>
    </lineage>
</organism>
<keyword evidence="9" id="KW-0906">Nuclear pore complex</keyword>
<dbReference type="GO" id="GO:1904263">
    <property type="term" value="P:positive regulation of TORC1 signaling"/>
    <property type="evidence" value="ECO:0007669"/>
    <property type="project" value="TreeGrafter"/>
</dbReference>
<name>A0A3N4LLE6_9PEZI</name>
<keyword evidence="7" id="KW-0653">Protein transport</keyword>
<dbReference type="InterPro" id="IPR015943">
    <property type="entry name" value="WD40/YVTN_repeat-like_dom_sf"/>
</dbReference>
<dbReference type="InterPro" id="IPR001680">
    <property type="entry name" value="WD40_rpt"/>
</dbReference>
<evidence type="ECO:0000256" key="4">
    <source>
        <dbReference type="ARBA" id="ARBA00022574"/>
    </source>
</evidence>
<evidence type="ECO:0000256" key="6">
    <source>
        <dbReference type="ARBA" id="ARBA00022816"/>
    </source>
</evidence>
<gene>
    <name evidence="13" type="ORF">L211DRAFT_785970</name>
</gene>
<dbReference type="SUPFAM" id="SSF50978">
    <property type="entry name" value="WD40 repeat-like"/>
    <property type="match status" value="1"/>
</dbReference>
<dbReference type="PANTHER" id="PTHR11024">
    <property type="entry name" value="NUCLEAR PORE COMPLEX PROTEIN SEC13 / SEH1 FAMILY MEMBER"/>
    <property type="match status" value="1"/>
</dbReference>